<dbReference type="PROSITE" id="PS51257">
    <property type="entry name" value="PROKAR_LIPOPROTEIN"/>
    <property type="match status" value="1"/>
</dbReference>
<dbReference type="Proteomes" id="UP001174839">
    <property type="component" value="Unassembled WGS sequence"/>
</dbReference>
<organism evidence="1 2">
    <name type="scientific">Robiginitalea aurantiaca</name>
    <dbReference type="NCBI Taxonomy" id="3056915"/>
    <lineage>
        <taxon>Bacteria</taxon>
        <taxon>Pseudomonadati</taxon>
        <taxon>Bacteroidota</taxon>
        <taxon>Flavobacteriia</taxon>
        <taxon>Flavobacteriales</taxon>
        <taxon>Flavobacteriaceae</taxon>
        <taxon>Robiginitalea</taxon>
    </lineage>
</organism>
<gene>
    <name evidence="1" type="ORF">QU605_02220</name>
</gene>
<name>A0ABT7WBI0_9FLAO</name>
<accession>A0ABT7WBI0</accession>
<dbReference type="EMBL" id="JAUDUY010000001">
    <property type="protein sequence ID" value="MDM9630268.1"/>
    <property type="molecule type" value="Genomic_DNA"/>
</dbReference>
<evidence type="ECO:0000313" key="2">
    <source>
        <dbReference type="Proteomes" id="UP001174839"/>
    </source>
</evidence>
<dbReference type="RefSeq" id="WP_289723627.1">
    <property type="nucleotide sequence ID" value="NZ_JAUDUY010000001.1"/>
</dbReference>
<protein>
    <recommendedName>
        <fullName evidence="3">Lipoprotein</fullName>
    </recommendedName>
</protein>
<keyword evidence="2" id="KW-1185">Reference proteome</keyword>
<proteinExistence type="predicted"/>
<reference evidence="1" key="1">
    <citation type="submission" date="2023-06" db="EMBL/GenBank/DDBJ databases">
        <title>Robiginitalea aurantiacus sp. nov. and Algoriphagus sediminis sp. nov., isolated from coastal sediment.</title>
        <authorList>
            <person name="Zhou Z.Y."/>
            <person name="An J."/>
            <person name="Jia Y.W."/>
            <person name="Du Z.J."/>
        </authorList>
    </citation>
    <scope>NUCLEOTIDE SEQUENCE</scope>
    <source>
        <strain evidence="1">M39</strain>
    </source>
</reference>
<evidence type="ECO:0008006" key="3">
    <source>
        <dbReference type="Google" id="ProtNLM"/>
    </source>
</evidence>
<comment type="caution">
    <text evidence="1">The sequence shown here is derived from an EMBL/GenBank/DDBJ whole genome shotgun (WGS) entry which is preliminary data.</text>
</comment>
<sequence length="127" mass="14233">MKQISIIIIALLSFIFSGCSKEDEAQTTIFEGVVFLTGDNQSFDDLTVILYGHRKCEILGCELIVRRTSAVGSEGTFSIQDTSSEDRYYSIQVWGEGRIGIMNDCTPECNRLNPGKTYANLMLYVDR</sequence>
<evidence type="ECO:0000313" key="1">
    <source>
        <dbReference type="EMBL" id="MDM9630268.1"/>
    </source>
</evidence>